<proteinExistence type="predicted"/>
<dbReference type="AlphaFoldDB" id="A0AAV9GBS5"/>
<accession>A0AAV9GBS5</accession>
<organism evidence="1 2">
    <name type="scientific">Podospora aff. communis PSN243</name>
    <dbReference type="NCBI Taxonomy" id="3040156"/>
    <lineage>
        <taxon>Eukaryota</taxon>
        <taxon>Fungi</taxon>
        <taxon>Dikarya</taxon>
        <taxon>Ascomycota</taxon>
        <taxon>Pezizomycotina</taxon>
        <taxon>Sordariomycetes</taxon>
        <taxon>Sordariomycetidae</taxon>
        <taxon>Sordariales</taxon>
        <taxon>Podosporaceae</taxon>
        <taxon>Podospora</taxon>
    </lineage>
</organism>
<comment type="caution">
    <text evidence="1">The sequence shown here is derived from an EMBL/GenBank/DDBJ whole genome shotgun (WGS) entry which is preliminary data.</text>
</comment>
<sequence>MSFGFSLTDFKEAIVLCKRLHDGIKDAPDEIKGIAKDVATLHGVLAQIQDDITSDESTLKAHGEARVKLLQSMGTNVKATLEEIQSFVERFLTAAEPRQILRRVQWMGSQRKMKKLQQDLLFHVSSFHLLMTTMGNSSLMRIETGLAAMRVDSGGDGTADECENPPLLPAAQSESQVTETVDVPAASTTENGRAILTPTTRATTIPYSPAWHDTPNPLVHLPWLSKTPLKMPLPSPECLAVLKFFSEAKRKELVEVVSSNFREARFDFYSKAALWRVTHEGPHGDKLFVLAGGLYPEGPEDLSLREWATKMHTACHARCDEVGGVQASRFYDVGEFPTGARQTVLPHIPIIGSMVSLWGSVNVDVFEEALLCAVRTCYHFHSWDSVERLKKLWAMLHGELAVGEIMSFDLSILKAPLKRRTSEEVVESRVRAGGEDTSAPRKRLRR</sequence>
<dbReference type="Proteomes" id="UP001321760">
    <property type="component" value="Unassembled WGS sequence"/>
</dbReference>
<evidence type="ECO:0008006" key="3">
    <source>
        <dbReference type="Google" id="ProtNLM"/>
    </source>
</evidence>
<name>A0AAV9GBS5_9PEZI</name>
<evidence type="ECO:0000313" key="2">
    <source>
        <dbReference type="Proteomes" id="UP001321760"/>
    </source>
</evidence>
<dbReference type="EMBL" id="MU865966">
    <property type="protein sequence ID" value="KAK4445332.1"/>
    <property type="molecule type" value="Genomic_DNA"/>
</dbReference>
<protein>
    <recommendedName>
        <fullName evidence="3">F-box domain-containing protein</fullName>
    </recommendedName>
</protein>
<reference evidence="1" key="1">
    <citation type="journal article" date="2023" name="Mol. Phylogenet. Evol.">
        <title>Genome-scale phylogeny and comparative genomics of the fungal order Sordariales.</title>
        <authorList>
            <person name="Hensen N."/>
            <person name="Bonometti L."/>
            <person name="Westerberg I."/>
            <person name="Brannstrom I.O."/>
            <person name="Guillou S."/>
            <person name="Cros-Aarteil S."/>
            <person name="Calhoun S."/>
            <person name="Haridas S."/>
            <person name="Kuo A."/>
            <person name="Mondo S."/>
            <person name="Pangilinan J."/>
            <person name="Riley R."/>
            <person name="LaButti K."/>
            <person name="Andreopoulos B."/>
            <person name="Lipzen A."/>
            <person name="Chen C."/>
            <person name="Yan M."/>
            <person name="Daum C."/>
            <person name="Ng V."/>
            <person name="Clum A."/>
            <person name="Steindorff A."/>
            <person name="Ohm R.A."/>
            <person name="Martin F."/>
            <person name="Silar P."/>
            <person name="Natvig D.O."/>
            <person name="Lalanne C."/>
            <person name="Gautier V."/>
            <person name="Ament-Velasquez S.L."/>
            <person name="Kruys A."/>
            <person name="Hutchinson M.I."/>
            <person name="Powell A.J."/>
            <person name="Barry K."/>
            <person name="Miller A.N."/>
            <person name="Grigoriev I.V."/>
            <person name="Debuchy R."/>
            <person name="Gladieux P."/>
            <person name="Hiltunen Thoren M."/>
            <person name="Johannesson H."/>
        </authorList>
    </citation>
    <scope>NUCLEOTIDE SEQUENCE</scope>
    <source>
        <strain evidence="1">PSN243</strain>
    </source>
</reference>
<gene>
    <name evidence="1" type="ORF">QBC34DRAFT_413345</name>
</gene>
<evidence type="ECO:0000313" key="1">
    <source>
        <dbReference type="EMBL" id="KAK4445332.1"/>
    </source>
</evidence>
<keyword evidence="2" id="KW-1185">Reference proteome</keyword>
<reference evidence="1" key="2">
    <citation type="submission" date="2023-05" db="EMBL/GenBank/DDBJ databases">
        <authorList>
            <consortium name="Lawrence Berkeley National Laboratory"/>
            <person name="Steindorff A."/>
            <person name="Hensen N."/>
            <person name="Bonometti L."/>
            <person name="Westerberg I."/>
            <person name="Brannstrom I.O."/>
            <person name="Guillou S."/>
            <person name="Cros-Aarteil S."/>
            <person name="Calhoun S."/>
            <person name="Haridas S."/>
            <person name="Kuo A."/>
            <person name="Mondo S."/>
            <person name="Pangilinan J."/>
            <person name="Riley R."/>
            <person name="Labutti K."/>
            <person name="Andreopoulos B."/>
            <person name="Lipzen A."/>
            <person name="Chen C."/>
            <person name="Yanf M."/>
            <person name="Daum C."/>
            <person name="Ng V."/>
            <person name="Clum A."/>
            <person name="Ohm R."/>
            <person name="Martin F."/>
            <person name="Silar P."/>
            <person name="Natvig D."/>
            <person name="Lalanne C."/>
            <person name="Gautier V."/>
            <person name="Ament-Velasquez S.L."/>
            <person name="Kruys A."/>
            <person name="Hutchinson M.I."/>
            <person name="Powell A.J."/>
            <person name="Barry K."/>
            <person name="Miller A.N."/>
            <person name="Grigoriev I.V."/>
            <person name="Debuchy R."/>
            <person name="Gladieux P."/>
            <person name="Thoren M.H."/>
            <person name="Johannesson H."/>
        </authorList>
    </citation>
    <scope>NUCLEOTIDE SEQUENCE</scope>
    <source>
        <strain evidence="1">PSN243</strain>
    </source>
</reference>